<dbReference type="OrthoDB" id="10071381at2759"/>
<feature type="domain" description="Rad21/Rec8-like protein C-terminal eukaryotic" evidence="5">
    <location>
        <begin position="621"/>
        <end position="672"/>
    </location>
</feature>
<keyword evidence="3" id="KW-0539">Nucleus</keyword>
<dbReference type="PANTHER" id="PTHR12585">
    <property type="entry name" value="SCC1 / RAD21 FAMILY MEMBER"/>
    <property type="match status" value="1"/>
</dbReference>
<comment type="caution">
    <text evidence="7">The sequence shown here is derived from an EMBL/GenBank/DDBJ whole genome shotgun (WGS) entry which is preliminary data.</text>
</comment>
<evidence type="ECO:0000256" key="2">
    <source>
        <dbReference type="ARBA" id="ARBA00009870"/>
    </source>
</evidence>
<evidence type="ECO:0000256" key="3">
    <source>
        <dbReference type="ARBA" id="ARBA00023242"/>
    </source>
</evidence>
<comment type="similarity">
    <text evidence="2">Belongs to the rad21 family.</text>
</comment>
<evidence type="ECO:0000256" key="4">
    <source>
        <dbReference type="SAM" id="MobiDB-lite"/>
    </source>
</evidence>
<evidence type="ECO:0000259" key="6">
    <source>
        <dbReference type="Pfam" id="PF04825"/>
    </source>
</evidence>
<dbReference type="InterPro" id="IPR036390">
    <property type="entry name" value="WH_DNA-bd_sf"/>
</dbReference>
<accession>A0A369J7W2</accession>
<dbReference type="Proteomes" id="UP000076154">
    <property type="component" value="Unassembled WGS sequence"/>
</dbReference>
<keyword evidence="8" id="KW-1185">Reference proteome</keyword>
<feature type="region of interest" description="Disordered" evidence="4">
    <location>
        <begin position="271"/>
        <end position="330"/>
    </location>
</feature>
<dbReference type="InterPro" id="IPR006910">
    <property type="entry name" value="Rad21_Rec8_N"/>
</dbReference>
<evidence type="ECO:0000313" key="7">
    <source>
        <dbReference type="EMBL" id="RDB16687.1"/>
    </source>
</evidence>
<dbReference type="InParanoid" id="A0A369J7W2"/>
<feature type="compositionally biased region" description="Polar residues" evidence="4">
    <location>
        <begin position="288"/>
        <end position="299"/>
    </location>
</feature>
<dbReference type="Pfam" id="PF04824">
    <property type="entry name" value="Rad21_Rec8"/>
    <property type="match status" value="1"/>
</dbReference>
<dbReference type="InterPro" id="IPR023093">
    <property type="entry name" value="ScpA-like_C"/>
</dbReference>
<evidence type="ECO:0000256" key="1">
    <source>
        <dbReference type="ARBA" id="ARBA00004123"/>
    </source>
</evidence>
<dbReference type="GO" id="GO:0007064">
    <property type="term" value="P:mitotic sister chromatid cohesion"/>
    <property type="evidence" value="ECO:0007669"/>
    <property type="project" value="TreeGrafter"/>
</dbReference>
<feature type="region of interest" description="Disordered" evidence="4">
    <location>
        <begin position="433"/>
        <end position="486"/>
    </location>
</feature>
<feature type="compositionally biased region" description="Pro residues" evidence="4">
    <location>
        <begin position="302"/>
        <end position="311"/>
    </location>
</feature>
<dbReference type="InterPro" id="IPR039781">
    <property type="entry name" value="Rad21/Rec8-like"/>
</dbReference>
<reference evidence="7" key="1">
    <citation type="submission" date="2018-04" db="EMBL/GenBank/DDBJ databases">
        <title>Whole genome sequencing of Hypsizygus marmoreus.</title>
        <authorList>
            <person name="Choi I.-G."/>
            <person name="Min B."/>
            <person name="Kim J.-G."/>
            <person name="Kim S."/>
            <person name="Oh Y.-L."/>
            <person name="Kong W.-S."/>
            <person name="Park H."/>
            <person name="Jeong J."/>
            <person name="Song E.-S."/>
        </authorList>
    </citation>
    <scope>NUCLEOTIDE SEQUENCE [LARGE SCALE GENOMIC DNA]</scope>
    <source>
        <strain evidence="7">51987-8</strain>
    </source>
</reference>
<dbReference type="InterPro" id="IPR006909">
    <property type="entry name" value="Rad21/Rec8_C_eu"/>
</dbReference>
<dbReference type="GO" id="GO:0003682">
    <property type="term" value="F:chromatin binding"/>
    <property type="evidence" value="ECO:0007669"/>
    <property type="project" value="TreeGrafter"/>
</dbReference>
<evidence type="ECO:0000313" key="8">
    <source>
        <dbReference type="Proteomes" id="UP000076154"/>
    </source>
</evidence>
<dbReference type="GO" id="GO:1990414">
    <property type="term" value="P:replication-born double-strand break repair via sister chromatid exchange"/>
    <property type="evidence" value="ECO:0007669"/>
    <property type="project" value="TreeGrafter"/>
</dbReference>
<proteinExistence type="inferred from homology"/>
<dbReference type="Pfam" id="PF04825">
    <property type="entry name" value="Rad21_Rec8_N"/>
    <property type="match status" value="1"/>
</dbReference>
<evidence type="ECO:0000259" key="5">
    <source>
        <dbReference type="Pfam" id="PF04824"/>
    </source>
</evidence>
<dbReference type="GO" id="GO:0030892">
    <property type="term" value="C:mitotic cohesin complex"/>
    <property type="evidence" value="ECO:0007669"/>
    <property type="project" value="TreeGrafter"/>
</dbReference>
<sequence length="723" mass="78678">MFYSETILSRRGPLGKVWLAAHMERKLSKTQTLQTDIEESVDAIMGQEIEVMALRLSGQLLLGVVRIYSRKAKYLLDDCNEALLKIKMAFRPGIVDMTEDQLAVNKNAITLQPGEVDLDLLLPDINWEMDFEDRPVQPQGHHQAHIDDITLRAVDDFQDFDLDDRFDVGPSDGIGSQDFDLNLDIDWDGPMDGHGTPKDDAMSVDESVGVGRDAPGRRDSIQSHLLGRNGMDVDMDVLSTRSKTREPSEHPFDGDIDMGFPDLAGMDLGDLGIGFDDLPPAENLEKTPGQTRASSRASSPLTEPPATPGPEEPLAAEIQPPVQEMSKVKRKIKEKKQIIDSITELQDGPGPKVGRGRVAGLGAPVTKDVSDIVTEQQFLPRSSVVMRLLAIRDDPLSHFLPTKVTPNGTFFCAAPPGLAPELAEMFLRPVHNGLAPKRRGASPSKSPNKRPRLEGSVHEDEEIEQARRAGSLAPSHGLGSEIMGRGSVGPEAMIEFPDQSGALDDYQLELPEHDLGLGGGDIDMHMDRGRSKSAALSTLSRLSTPAPDGVLLEEGDETYADAACPIAMFDLRPSQTQTQTQTTEVATGDQEGREYSKNTLKAIGIVRKELQPVAGEEDQDKVLSFAKMADKASRRAAASFFFELLVLGTRDCVKLSQAAPFENIEIRAKTKLWEQQRHGSVAPSRFESVVPSRRSSVAPSRLGSIAPSRGASVARSIGSAMGL</sequence>
<feature type="domain" description="Rad21/Rec8-like protein N-terminal" evidence="6">
    <location>
        <begin position="1"/>
        <end position="101"/>
    </location>
</feature>
<dbReference type="GO" id="GO:0005634">
    <property type="term" value="C:nucleus"/>
    <property type="evidence" value="ECO:0007669"/>
    <property type="project" value="UniProtKB-SubCell"/>
</dbReference>
<name>A0A369J7W2_HYPMA</name>
<dbReference type="PANTHER" id="PTHR12585:SF69">
    <property type="entry name" value="FI11703P"/>
    <property type="match status" value="1"/>
</dbReference>
<organism evidence="7 8">
    <name type="scientific">Hypsizygus marmoreus</name>
    <name type="common">White beech mushroom</name>
    <name type="synonym">Agaricus marmoreus</name>
    <dbReference type="NCBI Taxonomy" id="39966"/>
    <lineage>
        <taxon>Eukaryota</taxon>
        <taxon>Fungi</taxon>
        <taxon>Dikarya</taxon>
        <taxon>Basidiomycota</taxon>
        <taxon>Agaricomycotina</taxon>
        <taxon>Agaricomycetes</taxon>
        <taxon>Agaricomycetidae</taxon>
        <taxon>Agaricales</taxon>
        <taxon>Tricholomatineae</taxon>
        <taxon>Lyophyllaceae</taxon>
        <taxon>Hypsizygus</taxon>
    </lineage>
</organism>
<protein>
    <submittedName>
        <fullName evidence="7">Cohesin subunit rad21</fullName>
    </submittedName>
</protein>
<dbReference type="SUPFAM" id="SSF46785">
    <property type="entry name" value="Winged helix' DNA-binding domain"/>
    <property type="match status" value="1"/>
</dbReference>
<dbReference type="FunCoup" id="A0A369J7W2">
    <property type="interactions" value="304"/>
</dbReference>
<dbReference type="STRING" id="39966.A0A369J7W2"/>
<gene>
    <name evidence="7" type="primary">rad21</name>
    <name evidence="7" type="ORF">Hypma_002470</name>
</gene>
<dbReference type="AlphaFoldDB" id="A0A369J7W2"/>
<comment type="subcellular location">
    <subcellularLocation>
        <location evidence="1">Nucleus</location>
    </subcellularLocation>
</comment>
<dbReference type="EMBL" id="LUEZ02000122">
    <property type="protein sequence ID" value="RDB16687.1"/>
    <property type="molecule type" value="Genomic_DNA"/>
</dbReference>
<dbReference type="Gene3D" id="1.10.10.580">
    <property type="entry name" value="Structural maintenance of chromosome 1. Chain E"/>
    <property type="match status" value="1"/>
</dbReference>